<keyword evidence="1" id="KW-0805">Transcription regulation</keyword>
<dbReference type="InterPro" id="IPR051081">
    <property type="entry name" value="HTH_MetalResp_TranReg"/>
</dbReference>
<dbReference type="GO" id="GO:0003677">
    <property type="term" value="F:DNA binding"/>
    <property type="evidence" value="ECO:0007669"/>
    <property type="project" value="UniProtKB-KW"/>
</dbReference>
<organism evidence="5 6">
    <name type="scientific">Negativicoccus succinicivorans</name>
    <dbReference type="NCBI Taxonomy" id="620903"/>
    <lineage>
        <taxon>Bacteria</taxon>
        <taxon>Bacillati</taxon>
        <taxon>Bacillota</taxon>
        <taxon>Negativicutes</taxon>
        <taxon>Veillonellales</taxon>
        <taxon>Veillonellaceae</taxon>
        <taxon>Negativicoccus</taxon>
    </lineage>
</organism>
<keyword evidence="6" id="KW-1185">Reference proteome</keyword>
<dbReference type="AlphaFoldDB" id="A0A841R127"/>
<dbReference type="SMART" id="SM00418">
    <property type="entry name" value="HTH_ARSR"/>
    <property type="match status" value="1"/>
</dbReference>
<gene>
    <name evidence="5" type="ORF">HNR45_000526</name>
</gene>
<dbReference type="NCBIfam" id="NF033788">
    <property type="entry name" value="HTH_metalloreg"/>
    <property type="match status" value="1"/>
</dbReference>
<dbReference type="PRINTS" id="PR00778">
    <property type="entry name" value="HTHARSR"/>
</dbReference>
<feature type="domain" description="HTH arsR-type" evidence="4">
    <location>
        <begin position="1"/>
        <end position="92"/>
    </location>
</feature>
<dbReference type="OrthoDB" id="9798835at2"/>
<keyword evidence="3" id="KW-0804">Transcription</keyword>
<dbReference type="Proteomes" id="UP000591941">
    <property type="component" value="Unassembled WGS sequence"/>
</dbReference>
<evidence type="ECO:0000259" key="4">
    <source>
        <dbReference type="PROSITE" id="PS50987"/>
    </source>
</evidence>
<reference evidence="5 6" key="1">
    <citation type="submission" date="2020-08" db="EMBL/GenBank/DDBJ databases">
        <title>Genomic Encyclopedia of Type Strains, Phase IV (KMG-IV): sequencing the most valuable type-strain genomes for metagenomic binning, comparative biology and taxonomic classification.</title>
        <authorList>
            <person name="Goeker M."/>
        </authorList>
    </citation>
    <scope>NUCLEOTIDE SEQUENCE [LARGE SCALE GENOMIC DNA]</scope>
    <source>
        <strain evidence="5 6">DSM 21255</strain>
    </source>
</reference>
<dbReference type="GO" id="GO:0003700">
    <property type="term" value="F:DNA-binding transcription factor activity"/>
    <property type="evidence" value="ECO:0007669"/>
    <property type="project" value="InterPro"/>
</dbReference>
<dbReference type="InterPro" id="IPR036388">
    <property type="entry name" value="WH-like_DNA-bd_sf"/>
</dbReference>
<dbReference type="PANTHER" id="PTHR33154">
    <property type="entry name" value="TRANSCRIPTIONAL REGULATOR, ARSR FAMILY"/>
    <property type="match status" value="1"/>
</dbReference>
<dbReference type="PROSITE" id="PS00846">
    <property type="entry name" value="HTH_ARSR_1"/>
    <property type="match status" value="1"/>
</dbReference>
<dbReference type="CDD" id="cd00090">
    <property type="entry name" value="HTH_ARSR"/>
    <property type="match status" value="1"/>
</dbReference>
<dbReference type="InterPro" id="IPR001845">
    <property type="entry name" value="HTH_ArsR_DNA-bd_dom"/>
</dbReference>
<dbReference type="PANTHER" id="PTHR33154:SF18">
    <property type="entry name" value="ARSENICAL RESISTANCE OPERON REPRESSOR"/>
    <property type="match status" value="1"/>
</dbReference>
<dbReference type="SUPFAM" id="SSF46785">
    <property type="entry name" value="Winged helix' DNA-binding domain"/>
    <property type="match status" value="1"/>
</dbReference>
<dbReference type="GeneID" id="93485801"/>
<sequence>MRLREDVKRMKALTDENRLAIMLALQHGEKCGCDLLEELNISQPTLSHHMKILANSGLVDYYKEGRWIYYSISAKGVQAFRDMIAFYARCDCETNENIACGRENK</sequence>
<protein>
    <submittedName>
        <fullName evidence="5">ArsR family transcriptional regulator</fullName>
    </submittedName>
</protein>
<dbReference type="InterPro" id="IPR018334">
    <property type="entry name" value="ArsR_HTH"/>
</dbReference>
<name>A0A841R127_9FIRM</name>
<dbReference type="InterPro" id="IPR011991">
    <property type="entry name" value="ArsR-like_HTH"/>
</dbReference>
<dbReference type="Pfam" id="PF01022">
    <property type="entry name" value="HTH_5"/>
    <property type="match status" value="1"/>
</dbReference>
<dbReference type="EMBL" id="JACHHI010000002">
    <property type="protein sequence ID" value="MBB6477496.1"/>
    <property type="molecule type" value="Genomic_DNA"/>
</dbReference>
<comment type="caution">
    <text evidence="5">The sequence shown here is derived from an EMBL/GenBank/DDBJ whole genome shotgun (WGS) entry which is preliminary data.</text>
</comment>
<dbReference type="PROSITE" id="PS50987">
    <property type="entry name" value="HTH_ARSR_2"/>
    <property type="match status" value="1"/>
</dbReference>
<dbReference type="InterPro" id="IPR036390">
    <property type="entry name" value="WH_DNA-bd_sf"/>
</dbReference>
<accession>A0A841R127</accession>
<evidence type="ECO:0000313" key="5">
    <source>
        <dbReference type="EMBL" id="MBB6477496.1"/>
    </source>
</evidence>
<evidence type="ECO:0000313" key="6">
    <source>
        <dbReference type="Proteomes" id="UP000591941"/>
    </source>
</evidence>
<dbReference type="RefSeq" id="WP_159823085.1">
    <property type="nucleotide sequence ID" value="NZ_CABWNB010000003.1"/>
</dbReference>
<dbReference type="Gene3D" id="1.10.10.10">
    <property type="entry name" value="Winged helix-like DNA-binding domain superfamily/Winged helix DNA-binding domain"/>
    <property type="match status" value="1"/>
</dbReference>
<evidence type="ECO:0000256" key="2">
    <source>
        <dbReference type="ARBA" id="ARBA00023125"/>
    </source>
</evidence>
<evidence type="ECO:0000256" key="3">
    <source>
        <dbReference type="ARBA" id="ARBA00023163"/>
    </source>
</evidence>
<keyword evidence="2" id="KW-0238">DNA-binding</keyword>
<proteinExistence type="predicted"/>
<evidence type="ECO:0000256" key="1">
    <source>
        <dbReference type="ARBA" id="ARBA00023015"/>
    </source>
</evidence>